<dbReference type="EMBL" id="BDGG01000005">
    <property type="protein sequence ID" value="GAU99672.1"/>
    <property type="molecule type" value="Genomic_DNA"/>
</dbReference>
<evidence type="ECO:0000313" key="8">
    <source>
        <dbReference type="EMBL" id="GAU99672.1"/>
    </source>
</evidence>
<dbReference type="GO" id="GO:0034587">
    <property type="term" value="P:piRNA processing"/>
    <property type="evidence" value="ECO:0007669"/>
    <property type="project" value="TreeGrafter"/>
</dbReference>
<comment type="similarity">
    <text evidence="4">Belongs to the phospholipase D family. MitoPLD/Zucchini subfamily.</text>
</comment>
<dbReference type="STRING" id="947166.A0A1D1VHW7"/>
<dbReference type="GO" id="GO:0016042">
    <property type="term" value="P:lipid catabolic process"/>
    <property type="evidence" value="ECO:0007669"/>
    <property type="project" value="UniProtKB-KW"/>
</dbReference>
<dbReference type="Pfam" id="PF13091">
    <property type="entry name" value="PLDc_2"/>
    <property type="match status" value="1"/>
</dbReference>
<dbReference type="Proteomes" id="UP000186922">
    <property type="component" value="Unassembled WGS sequence"/>
</dbReference>
<gene>
    <name evidence="8" type="primary">RvY_10633-1</name>
    <name evidence="8" type="synonym">RvY_10633.1</name>
    <name evidence="8" type="ORF">RvY_10633</name>
</gene>
<keyword evidence="9" id="KW-1185">Reference proteome</keyword>
<keyword evidence="3" id="KW-0443">Lipid metabolism</keyword>
<keyword evidence="1" id="KW-0378">Hydrolase</keyword>
<organism evidence="8 9">
    <name type="scientific">Ramazzottius varieornatus</name>
    <name type="common">Water bear</name>
    <name type="synonym">Tardigrade</name>
    <dbReference type="NCBI Taxonomy" id="947166"/>
    <lineage>
        <taxon>Eukaryota</taxon>
        <taxon>Metazoa</taxon>
        <taxon>Ecdysozoa</taxon>
        <taxon>Tardigrada</taxon>
        <taxon>Eutardigrada</taxon>
        <taxon>Parachela</taxon>
        <taxon>Hypsibioidea</taxon>
        <taxon>Ramazzottiidae</taxon>
        <taxon>Ramazzottius</taxon>
    </lineage>
</organism>
<evidence type="ECO:0000256" key="1">
    <source>
        <dbReference type="ARBA" id="ARBA00022801"/>
    </source>
</evidence>
<evidence type="ECO:0000256" key="6">
    <source>
        <dbReference type="ARBA" id="ARBA00043167"/>
    </source>
</evidence>
<comment type="caution">
    <text evidence="8">The sequence shown here is derived from an EMBL/GenBank/DDBJ whole genome shotgun (WGS) entry which is preliminary data.</text>
</comment>
<evidence type="ECO:0000256" key="3">
    <source>
        <dbReference type="ARBA" id="ARBA00023098"/>
    </source>
</evidence>
<evidence type="ECO:0000256" key="5">
    <source>
        <dbReference type="ARBA" id="ARBA00040549"/>
    </source>
</evidence>
<accession>A0A1D1VHW7</accession>
<dbReference type="Gene3D" id="3.30.870.10">
    <property type="entry name" value="Endonuclease Chain A"/>
    <property type="match status" value="1"/>
</dbReference>
<proteinExistence type="inferred from homology"/>
<dbReference type="SUPFAM" id="SSF56024">
    <property type="entry name" value="Phospholipase D/nuclease"/>
    <property type="match status" value="1"/>
</dbReference>
<evidence type="ECO:0000256" key="4">
    <source>
        <dbReference type="ARBA" id="ARBA00038012"/>
    </source>
</evidence>
<dbReference type="PANTHER" id="PTHR43856:SF1">
    <property type="entry name" value="MITOCHONDRIAL CARDIOLIPIN HYDROLASE"/>
    <property type="match status" value="1"/>
</dbReference>
<keyword evidence="2" id="KW-0442">Lipid degradation</keyword>
<reference evidence="8 9" key="1">
    <citation type="journal article" date="2016" name="Nat. Commun.">
        <title>Extremotolerant tardigrade genome and improved radiotolerance of human cultured cells by tardigrade-unique protein.</title>
        <authorList>
            <person name="Hashimoto T."/>
            <person name="Horikawa D.D."/>
            <person name="Saito Y."/>
            <person name="Kuwahara H."/>
            <person name="Kozuka-Hata H."/>
            <person name="Shin-I T."/>
            <person name="Minakuchi Y."/>
            <person name="Ohishi K."/>
            <person name="Motoyama A."/>
            <person name="Aizu T."/>
            <person name="Enomoto A."/>
            <person name="Kondo K."/>
            <person name="Tanaka S."/>
            <person name="Hara Y."/>
            <person name="Koshikawa S."/>
            <person name="Sagara H."/>
            <person name="Miura T."/>
            <person name="Yokobori S."/>
            <person name="Miyagawa K."/>
            <person name="Suzuki Y."/>
            <person name="Kubo T."/>
            <person name="Oyama M."/>
            <person name="Kohara Y."/>
            <person name="Fujiyama A."/>
            <person name="Arakawa K."/>
            <person name="Katayama T."/>
            <person name="Toyoda A."/>
            <person name="Kunieda T."/>
        </authorList>
    </citation>
    <scope>NUCLEOTIDE SEQUENCE [LARGE SCALE GENOMIC DNA]</scope>
    <source>
        <strain evidence="8 9">YOKOZUNA-1</strain>
    </source>
</reference>
<sequence length="181" mass="20372">MTFPSFPKPCAVKEMYGRCVKPHCRDSHEESKSYKIQKYLMDAKKTVDIAAQAITSHQIADVLEKLAKGGVRVRIIRDYDNLSLLKGTEKVSALQKFGVQFKVNGKLDPEDPKTMFVAGIFHHKFVIVDSKVLIHGSGNFTLKAVLQNYECAVATNLPDVVGKIQKHYNNCWESFDNAILK</sequence>
<dbReference type="GO" id="GO:0016891">
    <property type="term" value="F:RNA endonuclease activity producing 5'-phosphomonoesters, hydrolytic mechanism"/>
    <property type="evidence" value="ECO:0007669"/>
    <property type="project" value="TreeGrafter"/>
</dbReference>
<dbReference type="InterPro" id="IPR051406">
    <property type="entry name" value="PLD_domain"/>
</dbReference>
<dbReference type="InterPro" id="IPR001736">
    <property type="entry name" value="PLipase_D/transphosphatidylase"/>
</dbReference>
<evidence type="ECO:0000259" key="7">
    <source>
        <dbReference type="PROSITE" id="PS50035"/>
    </source>
</evidence>
<feature type="domain" description="PLD phosphodiesterase" evidence="7">
    <location>
        <begin position="117"/>
        <end position="144"/>
    </location>
</feature>
<protein>
    <recommendedName>
        <fullName evidence="5">Mitochondrial cardiolipin hydrolase</fullName>
    </recommendedName>
    <alternativeName>
        <fullName evidence="6">Mitochondrial phospholipase</fullName>
    </alternativeName>
</protein>
<dbReference type="GO" id="GO:0005739">
    <property type="term" value="C:mitochondrion"/>
    <property type="evidence" value="ECO:0007669"/>
    <property type="project" value="TreeGrafter"/>
</dbReference>
<dbReference type="InterPro" id="IPR025202">
    <property type="entry name" value="PLD-like_dom"/>
</dbReference>
<dbReference type="OrthoDB" id="5205528at2759"/>
<dbReference type="PROSITE" id="PS50035">
    <property type="entry name" value="PLD"/>
    <property type="match status" value="1"/>
</dbReference>
<evidence type="ECO:0000256" key="2">
    <source>
        <dbReference type="ARBA" id="ARBA00022963"/>
    </source>
</evidence>
<name>A0A1D1VHW7_RAMVA</name>
<dbReference type="AlphaFoldDB" id="A0A1D1VHW7"/>
<dbReference type="PANTHER" id="PTHR43856">
    <property type="entry name" value="CARDIOLIPIN HYDROLASE"/>
    <property type="match status" value="1"/>
</dbReference>
<evidence type="ECO:0000313" key="9">
    <source>
        <dbReference type="Proteomes" id="UP000186922"/>
    </source>
</evidence>